<evidence type="ECO:0000313" key="3">
    <source>
        <dbReference type="Proteomes" id="UP001501169"/>
    </source>
</evidence>
<organism evidence="2 3">
    <name type="scientific">Rheinheimera aquimaris</name>
    <dbReference type="NCBI Taxonomy" id="412437"/>
    <lineage>
        <taxon>Bacteria</taxon>
        <taxon>Pseudomonadati</taxon>
        <taxon>Pseudomonadota</taxon>
        <taxon>Gammaproteobacteria</taxon>
        <taxon>Chromatiales</taxon>
        <taxon>Chromatiaceae</taxon>
        <taxon>Rheinheimera</taxon>
    </lineage>
</organism>
<dbReference type="InterPro" id="IPR032710">
    <property type="entry name" value="NTF2-like_dom_sf"/>
</dbReference>
<dbReference type="EMBL" id="BAAAEO010000006">
    <property type="protein sequence ID" value="GAA0562970.1"/>
    <property type="molecule type" value="Genomic_DNA"/>
</dbReference>
<proteinExistence type="predicted"/>
<reference evidence="2 3" key="1">
    <citation type="journal article" date="2019" name="Int. J. Syst. Evol. Microbiol.">
        <title>The Global Catalogue of Microorganisms (GCM) 10K type strain sequencing project: providing services to taxonomists for standard genome sequencing and annotation.</title>
        <authorList>
            <consortium name="The Broad Institute Genomics Platform"/>
            <consortium name="The Broad Institute Genome Sequencing Center for Infectious Disease"/>
            <person name="Wu L."/>
            <person name="Ma J."/>
        </authorList>
    </citation>
    <scope>NUCLEOTIDE SEQUENCE [LARGE SCALE GENOMIC DNA]</scope>
    <source>
        <strain evidence="2 3">JCM 14331</strain>
    </source>
</reference>
<feature type="domain" description="SnoaL-like" evidence="1">
    <location>
        <begin position="14"/>
        <end position="115"/>
    </location>
</feature>
<dbReference type="Proteomes" id="UP001501169">
    <property type="component" value="Unassembled WGS sequence"/>
</dbReference>
<dbReference type="Gene3D" id="3.10.450.50">
    <property type="match status" value="1"/>
</dbReference>
<keyword evidence="3" id="KW-1185">Reference proteome</keyword>
<gene>
    <name evidence="2" type="ORF">GCM10009098_33850</name>
</gene>
<accession>A0ABN1EB79</accession>
<protein>
    <submittedName>
        <fullName evidence="2">Nuclear transport factor 2 family protein</fullName>
    </submittedName>
</protein>
<sequence>MTTDAAPRIEQFLKFYNQLSSANLEQLDKIYHADVEFTDPVHSLVGREALADYFNHAYARLLYCEFSAGQKMEQGEHGFLSWRMQMRHPAIKNGELVSLDGCSVLRWQNELITYHRDYYDLTEMVYQHLPIIGWLTAKVKQRMSSGK</sequence>
<name>A0ABN1EB79_9GAMM</name>
<dbReference type="RefSeq" id="WP_226768150.1">
    <property type="nucleotide sequence ID" value="NZ_BAAAEO010000006.1"/>
</dbReference>
<dbReference type="Pfam" id="PF12680">
    <property type="entry name" value="SnoaL_2"/>
    <property type="match status" value="1"/>
</dbReference>
<evidence type="ECO:0000259" key="1">
    <source>
        <dbReference type="Pfam" id="PF12680"/>
    </source>
</evidence>
<comment type="caution">
    <text evidence="2">The sequence shown here is derived from an EMBL/GenBank/DDBJ whole genome shotgun (WGS) entry which is preliminary data.</text>
</comment>
<dbReference type="InterPro" id="IPR037401">
    <property type="entry name" value="SnoaL-like"/>
</dbReference>
<evidence type="ECO:0000313" key="2">
    <source>
        <dbReference type="EMBL" id="GAA0562970.1"/>
    </source>
</evidence>
<dbReference type="SUPFAM" id="SSF54427">
    <property type="entry name" value="NTF2-like"/>
    <property type="match status" value="1"/>
</dbReference>